<evidence type="ECO:0000313" key="4">
    <source>
        <dbReference type="Proteomes" id="UP000824998"/>
    </source>
</evidence>
<evidence type="ECO:0008006" key="5">
    <source>
        <dbReference type="Google" id="ProtNLM"/>
    </source>
</evidence>
<dbReference type="GO" id="GO:0008270">
    <property type="term" value="F:zinc ion binding"/>
    <property type="evidence" value="ECO:0007669"/>
    <property type="project" value="InterPro"/>
</dbReference>
<dbReference type="GO" id="GO:0000981">
    <property type="term" value="F:DNA-binding transcription factor activity, RNA polymerase II-specific"/>
    <property type="evidence" value="ECO:0007669"/>
    <property type="project" value="InterPro"/>
</dbReference>
<dbReference type="SUPFAM" id="SSF57701">
    <property type="entry name" value="Zn2/Cys6 DNA-binding domain"/>
    <property type="match status" value="1"/>
</dbReference>
<feature type="region of interest" description="Disordered" evidence="2">
    <location>
        <begin position="81"/>
        <end position="100"/>
    </location>
</feature>
<evidence type="ECO:0000256" key="2">
    <source>
        <dbReference type="SAM" id="MobiDB-lite"/>
    </source>
</evidence>
<keyword evidence="1" id="KW-0539">Nucleus</keyword>
<dbReference type="PANTHER" id="PTHR35392:SF5">
    <property type="entry name" value="ZN(2)-C6 FUNGAL-TYPE DOMAIN-CONTAINING PROTEIN"/>
    <property type="match status" value="1"/>
</dbReference>
<dbReference type="InterPro" id="IPR036864">
    <property type="entry name" value="Zn2-C6_fun-type_DNA-bd_sf"/>
</dbReference>
<dbReference type="CDD" id="cd00067">
    <property type="entry name" value="GAL4"/>
    <property type="match status" value="1"/>
</dbReference>
<accession>A0A9P8C612</accession>
<dbReference type="InterPro" id="IPR052973">
    <property type="entry name" value="Fungal_sec-metab_reg_TF"/>
</dbReference>
<dbReference type="OrthoDB" id="4226666at2759"/>
<comment type="caution">
    <text evidence="3">The sequence shown here is derived from an EMBL/GenBank/DDBJ whole genome shotgun (WGS) entry which is preliminary data.</text>
</comment>
<dbReference type="InterPro" id="IPR001138">
    <property type="entry name" value="Zn2Cys6_DnaBD"/>
</dbReference>
<dbReference type="EMBL" id="MU251453">
    <property type="protein sequence ID" value="KAG9234762.1"/>
    <property type="molecule type" value="Genomic_DNA"/>
</dbReference>
<feature type="region of interest" description="Disordered" evidence="2">
    <location>
        <begin position="561"/>
        <end position="598"/>
    </location>
</feature>
<keyword evidence="4" id="KW-1185">Reference proteome</keyword>
<protein>
    <recommendedName>
        <fullName evidence="5">Zn(2)-C6 fungal-type domain-containing protein</fullName>
    </recommendedName>
</protein>
<reference evidence="3" key="1">
    <citation type="journal article" date="2021" name="IMA Fungus">
        <title>Genomic characterization of three marine fungi, including Emericellopsis atlantica sp. nov. with signatures of a generalist lifestyle and marine biomass degradation.</title>
        <authorList>
            <person name="Hagestad O.C."/>
            <person name="Hou L."/>
            <person name="Andersen J.H."/>
            <person name="Hansen E.H."/>
            <person name="Altermark B."/>
            <person name="Li C."/>
            <person name="Kuhnert E."/>
            <person name="Cox R.J."/>
            <person name="Crous P.W."/>
            <person name="Spatafora J.W."/>
            <person name="Lail K."/>
            <person name="Amirebrahimi M."/>
            <person name="Lipzen A."/>
            <person name="Pangilinan J."/>
            <person name="Andreopoulos W."/>
            <person name="Hayes R.D."/>
            <person name="Ng V."/>
            <person name="Grigoriev I.V."/>
            <person name="Jackson S.A."/>
            <person name="Sutton T.D.S."/>
            <person name="Dobson A.D.W."/>
            <person name="Rama T."/>
        </authorList>
    </citation>
    <scope>NUCLEOTIDE SEQUENCE</scope>
    <source>
        <strain evidence="3">TRa018bII</strain>
    </source>
</reference>
<evidence type="ECO:0000256" key="1">
    <source>
        <dbReference type="ARBA" id="ARBA00023242"/>
    </source>
</evidence>
<proteinExistence type="predicted"/>
<gene>
    <name evidence="3" type="ORF">BJ875DRAFT_460809</name>
</gene>
<dbReference type="PANTHER" id="PTHR35392">
    <property type="entry name" value="ZN(II)2CYS6 TRANSCRIPTION FACTOR (EUROFUNG)-RELATED-RELATED"/>
    <property type="match status" value="1"/>
</dbReference>
<dbReference type="Proteomes" id="UP000824998">
    <property type="component" value="Unassembled WGS sequence"/>
</dbReference>
<dbReference type="AlphaFoldDB" id="A0A9P8C612"/>
<feature type="compositionally biased region" description="Low complexity" evidence="2">
    <location>
        <begin position="577"/>
        <end position="597"/>
    </location>
</feature>
<sequence length="1054" mass="118742">MESNINATSATRTNQLEREVIQLTRRAHLLEDFLLQNNRDVSLHSLGQRRMKMLHRIEVMEDKVSKNGLVEEARRYLGDDDFMRTSINPPKRPSDLGEDLQPNKRMKIALDSKLPCLRCKILKKRCDVLLPCAHCPQQGLDIEADYWKVLGCIRSPLREMASHFCPDFARSDKRVLRCPSGNLHVDFVLTKSRVSTGKKNRIMNLIWDRNDFANLYDSSWEDLANRQSLAQHAAIQKPELPEEFTHSAILLSPDPFEAPWALLQVVVMDASYGLTTEYNPFTLLRLGNAFWTASPASWDLYLKSKRLLRQAVELYLLERLCGHIVSGDIKGSPPFDPAKLPSSHSLILVDIKPDIEEFFESFERICSGRAKLTGTSQMACFYALLVFSIVKGLLIDGYSVRRTCDDVDPWNDKYLLCMNSMFKVLVSIFCWSSKSDVMLQDDSTGSDTENEEFKASRNLVKVDLWKERGFNSTRDFLVGLGSFVLPGNTYNGFFRQLYAFDRLPSFVPRSPGHLSQSGFEVFSKDQVPQGEAVSDLQYTAQSFTVRTLAVPTIAVRVAEGRAHSPRTLSPEPHRPTSAHSRFSRSSSPSNGSETGTSRASRFTFITEDNCRDGHKSKRLNGGRRGALDEATLKKARDVRKIGACWNCWVMKAPCSQGHPCDRCKPKSSSEKSGQCNRAPFTSSVSLFFPELLCSRFTTESTDRYIHQNVSGFTDQYLLVNIAWFGIPAFETNATPFTPTPDSQAQTKYDARSRETLGVASLPVGLSPLDTHGSREACLQHLELLLNNPSNSNLLSNTRTSMIAKEVLQAIFSFYHSKEEKDDLLHDTLLLHLTFNLIGKPVMFTDTSAAMIIEKIEGDHLNFKFFSSRLLDRQIKEILYLHSRWILSRLLANLEKAIRGRKSYSWPVIFSTIVILCLSIELLQAEVAFIMSGITLESGPVAPRREIANGICEALEDGPFEQLSHLFHTIFRTTQKGKGLNPFDKTPKENLTHSFDTQELAMIDNIQSVVNKGAGLANTPMPDFDIGLDNFTKLNSGRLVSKFLSPFSGQDRGKD</sequence>
<organism evidence="3 4">
    <name type="scientific">Amylocarpus encephaloides</name>
    <dbReference type="NCBI Taxonomy" id="45428"/>
    <lineage>
        <taxon>Eukaryota</taxon>
        <taxon>Fungi</taxon>
        <taxon>Dikarya</taxon>
        <taxon>Ascomycota</taxon>
        <taxon>Pezizomycotina</taxon>
        <taxon>Leotiomycetes</taxon>
        <taxon>Helotiales</taxon>
        <taxon>Helotiales incertae sedis</taxon>
        <taxon>Amylocarpus</taxon>
    </lineage>
</organism>
<name>A0A9P8C612_9HELO</name>
<evidence type="ECO:0000313" key="3">
    <source>
        <dbReference type="EMBL" id="KAG9234762.1"/>
    </source>
</evidence>